<keyword evidence="2" id="KW-1185">Reference proteome</keyword>
<sequence>MLHATFAFSIPGISYQLSVNREQGAGSREQGECSDFPKIFFIKNL</sequence>
<proteinExistence type="predicted"/>
<reference evidence="1 2" key="1">
    <citation type="journal article" date="2015" name="Genome Announc.">
        <title>Draft Genome Sequence of the Terrestrial Cyanobacterium Scytonema millei VB511283, Isolated from Eastern India.</title>
        <authorList>
            <person name="Sen D."/>
            <person name="Chandrababunaidu M.M."/>
            <person name="Singh D."/>
            <person name="Sanghi N."/>
            <person name="Ghorai A."/>
            <person name="Mishra G.P."/>
            <person name="Madduluri M."/>
            <person name="Adhikary S.P."/>
            <person name="Tripathy S."/>
        </authorList>
    </citation>
    <scope>NUCLEOTIDE SEQUENCE [LARGE SCALE GENOMIC DNA]</scope>
    <source>
        <strain evidence="1 2">VB511283</strain>
    </source>
</reference>
<dbReference type="AlphaFoldDB" id="A0A9X5I5M8"/>
<protein>
    <submittedName>
        <fullName evidence="1">Uncharacterized protein</fullName>
    </submittedName>
</protein>
<evidence type="ECO:0000313" key="2">
    <source>
        <dbReference type="Proteomes" id="UP000031532"/>
    </source>
</evidence>
<dbReference type="Proteomes" id="UP000031532">
    <property type="component" value="Unassembled WGS sequence"/>
</dbReference>
<name>A0A9X5I5M8_9CYAN</name>
<organism evidence="1 2">
    <name type="scientific">Scytonema millei VB511283</name>
    <dbReference type="NCBI Taxonomy" id="1245923"/>
    <lineage>
        <taxon>Bacteria</taxon>
        <taxon>Bacillati</taxon>
        <taxon>Cyanobacteriota</taxon>
        <taxon>Cyanophyceae</taxon>
        <taxon>Nostocales</taxon>
        <taxon>Scytonemataceae</taxon>
        <taxon>Scytonema</taxon>
    </lineage>
</organism>
<dbReference type="EMBL" id="JTJC03000003">
    <property type="protein sequence ID" value="NHC35627.1"/>
    <property type="molecule type" value="Genomic_DNA"/>
</dbReference>
<gene>
    <name evidence="1" type="ORF">QH73_0013300</name>
</gene>
<evidence type="ECO:0000313" key="1">
    <source>
        <dbReference type="EMBL" id="NHC35627.1"/>
    </source>
</evidence>
<comment type="caution">
    <text evidence="1">The sequence shown here is derived from an EMBL/GenBank/DDBJ whole genome shotgun (WGS) entry which is preliminary data.</text>
</comment>
<accession>A0A9X5I5M8</accession>